<dbReference type="STRING" id="273677.BW34_02106"/>
<evidence type="ECO:0000256" key="2">
    <source>
        <dbReference type="SAM" id="MobiDB-lite"/>
    </source>
</evidence>
<feature type="compositionally biased region" description="Basic and acidic residues" evidence="2">
    <location>
        <begin position="229"/>
        <end position="245"/>
    </location>
</feature>
<dbReference type="PROSITE" id="PS50006">
    <property type="entry name" value="FHA_DOMAIN"/>
    <property type="match status" value="1"/>
</dbReference>
<dbReference type="Pfam" id="PF00498">
    <property type="entry name" value="FHA"/>
    <property type="match status" value="1"/>
</dbReference>
<sequence length="373" mass="38409">MFRYPTPTLAAEAGYAIAGDRFAILLGAGVTEGVIARLWNAAVAETAVLEDVLSVLVAGGIHDLPDFAVAEFPDDGAQPVRVAVRGAAIVETSDRTRVSGADARTWIETALAGAVGIRLALETGPAGGDLLPLGLGVTRAHELSWGRPFPAGREPDADVTPAAAGEVPPGTLAPVTVAVPTIAPAAPAPPAPAPVARDEEIDVLQTISVDRSLFARLFEDEDDLELPDFLRDDARGGDLPDERTRFGSRRGSRPAAPATSYGLRLPGGRTVPLDRPVVLGRGPRAGEHPDARIERVSSPHKEISGTHLEAVLDGATLVVRDLGSTNGTIVRPPTGAAALLRGGAASRVPVGTELDLGDGVTAVFDALEPSTAG</sequence>
<protein>
    <submittedName>
        <fullName evidence="4">FHA domain-containing protein</fullName>
    </submittedName>
</protein>
<feature type="region of interest" description="Disordered" evidence="2">
    <location>
        <begin position="229"/>
        <end position="267"/>
    </location>
</feature>
<dbReference type="Gene3D" id="2.60.200.20">
    <property type="match status" value="1"/>
</dbReference>
<organism evidence="4 5">
    <name type="scientific">Microbacterium oleivorans</name>
    <dbReference type="NCBI Taxonomy" id="273677"/>
    <lineage>
        <taxon>Bacteria</taxon>
        <taxon>Bacillati</taxon>
        <taxon>Actinomycetota</taxon>
        <taxon>Actinomycetes</taxon>
        <taxon>Micrococcales</taxon>
        <taxon>Microbacteriaceae</taxon>
        <taxon>Microbacterium</taxon>
    </lineage>
</organism>
<gene>
    <name evidence="4" type="ORF">E2R54_12125</name>
</gene>
<comment type="caution">
    <text evidence="4">The sequence shown here is derived from an EMBL/GenBank/DDBJ whole genome shotgun (WGS) entry which is preliminary data.</text>
</comment>
<dbReference type="RefSeq" id="WP_133399911.1">
    <property type="nucleotide sequence ID" value="NZ_SMZX01000002.1"/>
</dbReference>
<dbReference type="CDD" id="cd00060">
    <property type="entry name" value="FHA"/>
    <property type="match status" value="1"/>
</dbReference>
<name>A0A4R5YFZ1_9MICO</name>
<proteinExistence type="predicted"/>
<evidence type="ECO:0000313" key="5">
    <source>
        <dbReference type="Proteomes" id="UP000295633"/>
    </source>
</evidence>
<dbReference type="InterPro" id="IPR008984">
    <property type="entry name" value="SMAD_FHA_dom_sf"/>
</dbReference>
<dbReference type="InterPro" id="IPR000253">
    <property type="entry name" value="FHA_dom"/>
</dbReference>
<evidence type="ECO:0000256" key="1">
    <source>
        <dbReference type="ARBA" id="ARBA00022553"/>
    </source>
</evidence>
<evidence type="ECO:0000313" key="4">
    <source>
        <dbReference type="EMBL" id="TDL43923.1"/>
    </source>
</evidence>
<dbReference type="EMBL" id="SMZX01000002">
    <property type="protein sequence ID" value="TDL43923.1"/>
    <property type="molecule type" value="Genomic_DNA"/>
</dbReference>
<evidence type="ECO:0000259" key="3">
    <source>
        <dbReference type="PROSITE" id="PS50006"/>
    </source>
</evidence>
<dbReference type="SUPFAM" id="SSF49879">
    <property type="entry name" value="SMAD/FHA domain"/>
    <property type="match status" value="1"/>
</dbReference>
<feature type="domain" description="FHA" evidence="3">
    <location>
        <begin position="277"/>
        <end position="330"/>
    </location>
</feature>
<dbReference type="AlphaFoldDB" id="A0A4R5YFZ1"/>
<accession>A0A4R5YFZ1</accession>
<keyword evidence="1" id="KW-0597">Phosphoprotein</keyword>
<reference evidence="4 5" key="1">
    <citation type="submission" date="2019-03" db="EMBL/GenBank/DDBJ databases">
        <title>Genome Sequencing and Assembly of Various Microbes Isolated from Partially Reclaimed Soil and Acid Mine Drainage (AMD) Site.</title>
        <authorList>
            <person name="Steinbock B."/>
            <person name="Bechtold R."/>
            <person name="Sevigny J.L."/>
            <person name="Thomas D."/>
            <person name="Cuthill L.R."/>
            <person name="Aveiro Johannsen E.J."/>
            <person name="Thomas K."/>
            <person name="Ghosh A."/>
        </authorList>
    </citation>
    <scope>NUCLEOTIDE SEQUENCE [LARGE SCALE GENOMIC DNA]</scope>
    <source>
        <strain evidence="4 5">F-B2</strain>
    </source>
</reference>
<dbReference type="Proteomes" id="UP000295633">
    <property type="component" value="Unassembled WGS sequence"/>
</dbReference>